<proteinExistence type="predicted"/>
<evidence type="ECO:0000313" key="3">
    <source>
        <dbReference type="Proteomes" id="UP000006727"/>
    </source>
</evidence>
<dbReference type="InParanoid" id="A0A2K1IXS5"/>
<keyword evidence="3" id="KW-1185">Reference proteome</keyword>
<reference evidence="1 3" key="1">
    <citation type="journal article" date="2008" name="Science">
        <title>The Physcomitrella genome reveals evolutionary insights into the conquest of land by plants.</title>
        <authorList>
            <person name="Rensing S."/>
            <person name="Lang D."/>
            <person name="Zimmer A."/>
            <person name="Terry A."/>
            <person name="Salamov A."/>
            <person name="Shapiro H."/>
            <person name="Nishiyama T."/>
            <person name="Perroud P.-F."/>
            <person name="Lindquist E."/>
            <person name="Kamisugi Y."/>
            <person name="Tanahashi T."/>
            <person name="Sakakibara K."/>
            <person name="Fujita T."/>
            <person name="Oishi K."/>
            <person name="Shin-I T."/>
            <person name="Kuroki Y."/>
            <person name="Toyoda A."/>
            <person name="Suzuki Y."/>
            <person name="Hashimoto A."/>
            <person name="Yamaguchi K."/>
            <person name="Sugano A."/>
            <person name="Kohara Y."/>
            <person name="Fujiyama A."/>
            <person name="Anterola A."/>
            <person name="Aoki S."/>
            <person name="Ashton N."/>
            <person name="Barbazuk W.B."/>
            <person name="Barker E."/>
            <person name="Bennetzen J."/>
            <person name="Bezanilla M."/>
            <person name="Blankenship R."/>
            <person name="Cho S.H."/>
            <person name="Dutcher S."/>
            <person name="Estelle M."/>
            <person name="Fawcett J.A."/>
            <person name="Gundlach H."/>
            <person name="Hanada K."/>
            <person name="Heyl A."/>
            <person name="Hicks K.A."/>
            <person name="Hugh J."/>
            <person name="Lohr M."/>
            <person name="Mayer K."/>
            <person name="Melkozernov A."/>
            <person name="Murata T."/>
            <person name="Nelson D."/>
            <person name="Pils B."/>
            <person name="Prigge M."/>
            <person name="Reiss B."/>
            <person name="Renner T."/>
            <person name="Rombauts S."/>
            <person name="Rushton P."/>
            <person name="Sanderfoot A."/>
            <person name="Schween G."/>
            <person name="Shiu S.-H."/>
            <person name="Stueber K."/>
            <person name="Theodoulou F.L."/>
            <person name="Tu H."/>
            <person name="Van de Peer Y."/>
            <person name="Verrier P.J."/>
            <person name="Waters E."/>
            <person name="Wood A."/>
            <person name="Yang L."/>
            <person name="Cove D."/>
            <person name="Cuming A."/>
            <person name="Hasebe M."/>
            <person name="Lucas S."/>
            <person name="Mishler D.B."/>
            <person name="Reski R."/>
            <person name="Grigoriev I."/>
            <person name="Quatrano R.S."/>
            <person name="Boore J.L."/>
        </authorList>
    </citation>
    <scope>NUCLEOTIDE SEQUENCE [LARGE SCALE GENOMIC DNA]</scope>
    <source>
        <strain evidence="2 3">cv. Gransden 2004</strain>
    </source>
</reference>
<gene>
    <name evidence="1" type="ORF">PHYPA_023896</name>
</gene>
<dbReference type="EMBL" id="ABEU02000019">
    <property type="protein sequence ID" value="PNR34080.1"/>
    <property type="molecule type" value="Genomic_DNA"/>
</dbReference>
<dbReference type="PaxDb" id="3218-PP1S175_70V6.1"/>
<organism evidence="1">
    <name type="scientific">Physcomitrium patens</name>
    <name type="common">Spreading-leaved earth moss</name>
    <name type="synonym">Physcomitrella patens</name>
    <dbReference type="NCBI Taxonomy" id="3218"/>
    <lineage>
        <taxon>Eukaryota</taxon>
        <taxon>Viridiplantae</taxon>
        <taxon>Streptophyta</taxon>
        <taxon>Embryophyta</taxon>
        <taxon>Bryophyta</taxon>
        <taxon>Bryophytina</taxon>
        <taxon>Bryopsida</taxon>
        <taxon>Funariidae</taxon>
        <taxon>Funariales</taxon>
        <taxon>Funariaceae</taxon>
        <taxon>Physcomitrium</taxon>
    </lineage>
</organism>
<name>A0A2K1IXS5_PHYPA</name>
<protein>
    <submittedName>
        <fullName evidence="1 2">Uncharacterized protein</fullName>
    </submittedName>
</protein>
<dbReference type="Gramene" id="Pp3c19_8790V3.2">
    <property type="protein sequence ID" value="PAC:32938916.CDS.1"/>
    <property type="gene ID" value="Pp3c19_8790"/>
</dbReference>
<dbReference type="Proteomes" id="UP000006727">
    <property type="component" value="Chromosome 19"/>
</dbReference>
<reference evidence="1 3" key="2">
    <citation type="journal article" date="2018" name="Plant J.">
        <title>The Physcomitrella patens chromosome-scale assembly reveals moss genome structure and evolution.</title>
        <authorList>
            <person name="Lang D."/>
            <person name="Ullrich K.K."/>
            <person name="Murat F."/>
            <person name="Fuchs J."/>
            <person name="Jenkins J."/>
            <person name="Haas F.B."/>
            <person name="Piednoel M."/>
            <person name="Gundlach H."/>
            <person name="Van Bel M."/>
            <person name="Meyberg R."/>
            <person name="Vives C."/>
            <person name="Morata J."/>
            <person name="Symeonidi A."/>
            <person name="Hiss M."/>
            <person name="Muchero W."/>
            <person name="Kamisugi Y."/>
            <person name="Saleh O."/>
            <person name="Blanc G."/>
            <person name="Decker E.L."/>
            <person name="van Gessel N."/>
            <person name="Grimwood J."/>
            <person name="Hayes R.D."/>
            <person name="Graham S.W."/>
            <person name="Gunter L.E."/>
            <person name="McDaniel S.F."/>
            <person name="Hoernstein S.N.W."/>
            <person name="Larsson A."/>
            <person name="Li F.W."/>
            <person name="Perroud P.F."/>
            <person name="Phillips J."/>
            <person name="Ranjan P."/>
            <person name="Rokshar D.S."/>
            <person name="Rothfels C.J."/>
            <person name="Schneider L."/>
            <person name="Shu S."/>
            <person name="Stevenson D.W."/>
            <person name="Thummler F."/>
            <person name="Tillich M."/>
            <person name="Villarreal Aguilar J.C."/>
            <person name="Widiez T."/>
            <person name="Wong G.K."/>
            <person name="Wymore A."/>
            <person name="Zhang Y."/>
            <person name="Zimmer A.D."/>
            <person name="Quatrano R.S."/>
            <person name="Mayer K.F.X."/>
            <person name="Goodstein D."/>
            <person name="Casacuberta J.M."/>
            <person name="Vandepoele K."/>
            <person name="Reski R."/>
            <person name="Cuming A.C."/>
            <person name="Tuskan G.A."/>
            <person name="Maumus F."/>
            <person name="Salse J."/>
            <person name="Schmutz J."/>
            <person name="Rensing S.A."/>
        </authorList>
    </citation>
    <scope>NUCLEOTIDE SEQUENCE [LARGE SCALE GENOMIC DNA]</scope>
    <source>
        <strain evidence="2 3">cv. Gransden 2004</strain>
    </source>
</reference>
<dbReference type="EnsemblPlants" id="Pp3c19_8790V3.1">
    <property type="protein sequence ID" value="PAC:32938915.CDS.1"/>
    <property type="gene ID" value="Pp3c19_8790"/>
</dbReference>
<dbReference type="Gramene" id="Pp3c19_8790V3.1">
    <property type="protein sequence ID" value="PAC:32938915.CDS.1"/>
    <property type="gene ID" value="Pp3c19_8790"/>
</dbReference>
<dbReference type="EnsemblPlants" id="Pp3c19_8790V3.2">
    <property type="protein sequence ID" value="PAC:32938916.CDS.1"/>
    <property type="gene ID" value="Pp3c19_8790"/>
</dbReference>
<reference evidence="2" key="3">
    <citation type="submission" date="2020-12" db="UniProtKB">
        <authorList>
            <consortium name="EnsemblPlants"/>
        </authorList>
    </citation>
    <scope>IDENTIFICATION</scope>
</reference>
<evidence type="ECO:0000313" key="1">
    <source>
        <dbReference type="EMBL" id="PNR34080.1"/>
    </source>
</evidence>
<accession>A0A2K1IXS5</accession>
<dbReference type="AlphaFoldDB" id="A0A2K1IXS5"/>
<sequence length="94" mass="10838">MIDDCSFCYRWDQSDPIWNWQTRDRFLMIAHIAALTIVRQLVERAVGRGRARKSEVERAERFSDGGDVFSHKFNHVVVGSLALNHSPLSINIHS</sequence>
<evidence type="ECO:0000313" key="2">
    <source>
        <dbReference type="EnsemblPlants" id="PAC:32938915.CDS.1"/>
    </source>
</evidence>